<dbReference type="EMBL" id="KQ435781">
    <property type="protein sequence ID" value="KOX74778.1"/>
    <property type="molecule type" value="Genomic_DNA"/>
</dbReference>
<protein>
    <submittedName>
        <fullName evidence="1">Uncharacterized protein</fullName>
    </submittedName>
</protein>
<name>A0A0N0U5D3_9HYME</name>
<proteinExistence type="predicted"/>
<keyword evidence="2" id="KW-1185">Reference proteome</keyword>
<sequence>MRSVFTPYIQLQSMTSLVNSKTILPTTHSDNAEVLSVICPITNIVPGYVYVFNKSGLSLSY</sequence>
<organism evidence="1 2">
    <name type="scientific">Melipona quadrifasciata</name>
    <dbReference type="NCBI Taxonomy" id="166423"/>
    <lineage>
        <taxon>Eukaryota</taxon>
        <taxon>Metazoa</taxon>
        <taxon>Ecdysozoa</taxon>
        <taxon>Arthropoda</taxon>
        <taxon>Hexapoda</taxon>
        <taxon>Insecta</taxon>
        <taxon>Pterygota</taxon>
        <taxon>Neoptera</taxon>
        <taxon>Endopterygota</taxon>
        <taxon>Hymenoptera</taxon>
        <taxon>Apocrita</taxon>
        <taxon>Aculeata</taxon>
        <taxon>Apoidea</taxon>
        <taxon>Anthophila</taxon>
        <taxon>Apidae</taxon>
        <taxon>Melipona</taxon>
    </lineage>
</organism>
<dbReference type="Proteomes" id="UP000053105">
    <property type="component" value="Unassembled WGS sequence"/>
</dbReference>
<accession>A0A0N0U5D3</accession>
<evidence type="ECO:0000313" key="1">
    <source>
        <dbReference type="EMBL" id="KOX74778.1"/>
    </source>
</evidence>
<gene>
    <name evidence="1" type="ORF">WN51_00385</name>
</gene>
<dbReference type="AlphaFoldDB" id="A0A0N0U5D3"/>
<evidence type="ECO:0000313" key="2">
    <source>
        <dbReference type="Proteomes" id="UP000053105"/>
    </source>
</evidence>
<reference evidence="1 2" key="1">
    <citation type="submission" date="2015-07" db="EMBL/GenBank/DDBJ databases">
        <title>The genome of Melipona quadrifasciata.</title>
        <authorList>
            <person name="Pan H."/>
            <person name="Kapheim K."/>
        </authorList>
    </citation>
    <scope>NUCLEOTIDE SEQUENCE [LARGE SCALE GENOMIC DNA]</scope>
    <source>
        <strain evidence="1">0111107301</strain>
        <tissue evidence="1">Whole body</tissue>
    </source>
</reference>